<dbReference type="PANTHER" id="PTHR43884:SF20">
    <property type="entry name" value="ACYL-COA DEHYDROGENASE FADE28"/>
    <property type="match status" value="1"/>
</dbReference>
<dbReference type="PANTHER" id="PTHR43884">
    <property type="entry name" value="ACYL-COA DEHYDROGENASE"/>
    <property type="match status" value="1"/>
</dbReference>
<evidence type="ECO:0000259" key="6">
    <source>
        <dbReference type="Pfam" id="PF00441"/>
    </source>
</evidence>
<dbReference type="RefSeq" id="WP_330078592.1">
    <property type="nucleotide sequence ID" value="NZ_JAZDCU010000001.1"/>
</dbReference>
<proteinExistence type="inferred from homology"/>
<comment type="similarity">
    <text evidence="2">Belongs to the acyl-CoA dehydrogenase family.</text>
</comment>
<dbReference type="InterPro" id="IPR013786">
    <property type="entry name" value="AcylCoA_DH/ox_N"/>
</dbReference>
<reference evidence="8 9" key="1">
    <citation type="submission" date="2024-01" db="EMBL/GenBank/DDBJ databases">
        <title>Unpublished Manusciprt.</title>
        <authorList>
            <person name="Duman M."/>
            <person name="Valdes E.G."/>
            <person name="Ajmi N."/>
            <person name="Altun S."/>
            <person name="Saticioglu I.B."/>
        </authorList>
    </citation>
    <scope>NUCLEOTIDE SEQUENCE [LARGE SCALE GENOMIC DNA]</scope>
    <source>
        <strain evidence="8 9">120P</strain>
    </source>
</reference>
<feature type="domain" description="Acyl-CoA dehydrogenase/oxidase C-terminal" evidence="6">
    <location>
        <begin position="206"/>
        <end position="321"/>
    </location>
</feature>
<dbReference type="Gene3D" id="1.20.140.10">
    <property type="entry name" value="Butyryl-CoA Dehydrogenase, subunit A, domain 3"/>
    <property type="match status" value="1"/>
</dbReference>
<keyword evidence="5" id="KW-0560">Oxidoreductase</keyword>
<keyword evidence="3" id="KW-0285">Flavoprotein</keyword>
<evidence type="ECO:0000313" key="9">
    <source>
        <dbReference type="Proteomes" id="UP001307839"/>
    </source>
</evidence>
<dbReference type="InterPro" id="IPR036250">
    <property type="entry name" value="AcylCo_DH-like_C"/>
</dbReference>
<dbReference type="GO" id="GO:0050660">
    <property type="term" value="F:flavin adenine dinucleotide binding"/>
    <property type="evidence" value="ECO:0007669"/>
    <property type="project" value="InterPro"/>
</dbReference>
<dbReference type="SUPFAM" id="SSF56645">
    <property type="entry name" value="Acyl-CoA dehydrogenase NM domain-like"/>
    <property type="match status" value="1"/>
</dbReference>
<sequence>MNAFEARSELQRLISHSVESLFAEQVTPALLARFDAGEPAKALWQLVSELGLPNALAPEALGGSDASWLEVSPILRALGYWQVPLPLAESLLASALLAHAGLQVPEGPLTVIQVGRQNDLRLTAKGELHGRAVNVPWGRECRWAVVAVGKRLALVDLKQAAVVVAPASNFASEPMDTLSFSDAPSQALGELRLDGIDEPVWTLGAMLRACVLVGALEAVLDKTVAYANERVQFGKPIGKQQVLQQYLAQLAGATGAARMACHVALGSATDAFAHQPHRLVFDTAVAKVCAGEAASLACSVAHQVFGAIGFTHEHSLHFATRRLWSWRDEFGSDTQWAQVLGESAIAAGSAGFWKGLTDPSL</sequence>
<dbReference type="InterPro" id="IPR009075">
    <property type="entry name" value="AcylCo_DH/oxidase_C"/>
</dbReference>
<comment type="cofactor">
    <cofactor evidence="1">
        <name>FAD</name>
        <dbReference type="ChEBI" id="CHEBI:57692"/>
    </cofactor>
</comment>
<dbReference type="InterPro" id="IPR037069">
    <property type="entry name" value="AcylCoA_DH/ox_N_sf"/>
</dbReference>
<gene>
    <name evidence="8" type="ORF">V0R53_01090</name>
</gene>
<evidence type="ECO:0000256" key="1">
    <source>
        <dbReference type="ARBA" id="ARBA00001974"/>
    </source>
</evidence>
<organism evidence="8 9">
    <name type="scientific">Pseudomonas auratipiscis</name>
    <dbReference type="NCBI Taxonomy" id="3115853"/>
    <lineage>
        <taxon>Bacteria</taxon>
        <taxon>Pseudomonadati</taxon>
        <taxon>Pseudomonadota</taxon>
        <taxon>Gammaproteobacteria</taxon>
        <taxon>Pseudomonadales</taxon>
        <taxon>Pseudomonadaceae</taxon>
        <taxon>Pseudomonas</taxon>
    </lineage>
</organism>
<dbReference type="Pfam" id="PF02771">
    <property type="entry name" value="Acyl-CoA_dh_N"/>
    <property type="match status" value="1"/>
</dbReference>
<keyword evidence="4" id="KW-0274">FAD</keyword>
<evidence type="ECO:0000256" key="5">
    <source>
        <dbReference type="ARBA" id="ARBA00023002"/>
    </source>
</evidence>
<dbReference type="SUPFAM" id="SSF47203">
    <property type="entry name" value="Acyl-CoA dehydrogenase C-terminal domain-like"/>
    <property type="match status" value="1"/>
</dbReference>
<name>A0AB35WPD6_9PSED</name>
<keyword evidence="9" id="KW-1185">Reference proteome</keyword>
<accession>A0AB35WPD6</accession>
<dbReference type="InterPro" id="IPR009100">
    <property type="entry name" value="AcylCoA_DH/oxidase_NM_dom_sf"/>
</dbReference>
<dbReference type="AlphaFoldDB" id="A0AB35WPD6"/>
<evidence type="ECO:0000256" key="4">
    <source>
        <dbReference type="ARBA" id="ARBA00022827"/>
    </source>
</evidence>
<protein>
    <submittedName>
        <fullName evidence="8">Acyl-CoA dehydrogenase family protein</fullName>
    </submittedName>
</protein>
<evidence type="ECO:0000256" key="3">
    <source>
        <dbReference type="ARBA" id="ARBA00022630"/>
    </source>
</evidence>
<dbReference type="EMBL" id="JAZDQP010000001">
    <property type="protein sequence ID" value="MEE1864980.1"/>
    <property type="molecule type" value="Genomic_DNA"/>
</dbReference>
<evidence type="ECO:0000256" key="2">
    <source>
        <dbReference type="ARBA" id="ARBA00009347"/>
    </source>
</evidence>
<comment type="caution">
    <text evidence="8">The sequence shown here is derived from an EMBL/GenBank/DDBJ whole genome shotgun (WGS) entry which is preliminary data.</text>
</comment>
<evidence type="ECO:0000313" key="8">
    <source>
        <dbReference type="EMBL" id="MEE1864980.1"/>
    </source>
</evidence>
<dbReference type="GO" id="GO:0003995">
    <property type="term" value="F:acyl-CoA dehydrogenase activity"/>
    <property type="evidence" value="ECO:0007669"/>
    <property type="project" value="TreeGrafter"/>
</dbReference>
<evidence type="ECO:0000259" key="7">
    <source>
        <dbReference type="Pfam" id="PF02771"/>
    </source>
</evidence>
<dbReference type="Proteomes" id="UP001307839">
    <property type="component" value="Unassembled WGS sequence"/>
</dbReference>
<dbReference type="Gene3D" id="1.10.540.10">
    <property type="entry name" value="Acyl-CoA dehydrogenase/oxidase, N-terminal domain"/>
    <property type="match status" value="1"/>
</dbReference>
<feature type="domain" description="Acyl-CoA dehydrogenase/oxidase N-terminal" evidence="7">
    <location>
        <begin position="9"/>
        <end position="100"/>
    </location>
</feature>
<dbReference type="Pfam" id="PF00441">
    <property type="entry name" value="Acyl-CoA_dh_1"/>
    <property type="match status" value="1"/>
</dbReference>